<organism evidence="2">
    <name type="scientific">Ostreococcus tauri</name>
    <name type="common">Marine green alga</name>
    <dbReference type="NCBI Taxonomy" id="70448"/>
    <lineage>
        <taxon>Eukaryota</taxon>
        <taxon>Viridiplantae</taxon>
        <taxon>Chlorophyta</taxon>
        <taxon>Mamiellophyceae</taxon>
        <taxon>Mamiellales</taxon>
        <taxon>Bathycoccaceae</taxon>
        <taxon>Ostreococcus</taxon>
    </lineage>
</organism>
<dbReference type="AlphaFoldDB" id="A0A1Y5IEQ4"/>
<feature type="region of interest" description="Disordered" evidence="1">
    <location>
        <begin position="20"/>
        <end position="126"/>
    </location>
</feature>
<evidence type="ECO:0000313" key="2">
    <source>
        <dbReference type="EMBL" id="OUS48050.1"/>
    </source>
</evidence>
<feature type="compositionally biased region" description="Polar residues" evidence="1">
    <location>
        <begin position="97"/>
        <end position="109"/>
    </location>
</feature>
<dbReference type="Proteomes" id="UP000195557">
    <property type="component" value="Unassembled WGS sequence"/>
</dbReference>
<protein>
    <submittedName>
        <fullName evidence="2">Uncharacterized protein</fullName>
    </submittedName>
</protein>
<reference evidence="2" key="1">
    <citation type="submission" date="2017-04" db="EMBL/GenBank/DDBJ databases">
        <title>Population genomics of picophytoplankton unveils novel chromosome hypervariability.</title>
        <authorList>
            <consortium name="DOE Joint Genome Institute"/>
            <person name="Blanc-Mathieu R."/>
            <person name="Krasovec M."/>
            <person name="Hebrard M."/>
            <person name="Yau S."/>
            <person name="Desgranges E."/>
            <person name="Martin J."/>
            <person name="Schackwitz W."/>
            <person name="Kuo A."/>
            <person name="Salin G."/>
            <person name="Donnadieu C."/>
            <person name="Desdevises Y."/>
            <person name="Sanchez-Ferandin S."/>
            <person name="Moreau H."/>
            <person name="Rivals E."/>
            <person name="Grigoriev I.V."/>
            <person name="Grimsley N."/>
            <person name="Eyre-Walker A."/>
            <person name="Piganeau G."/>
        </authorList>
    </citation>
    <scope>NUCLEOTIDE SEQUENCE [LARGE SCALE GENOMIC DNA]</scope>
    <source>
        <strain evidence="2">RCC 1115</strain>
    </source>
</reference>
<feature type="compositionally biased region" description="Basic and acidic residues" evidence="1">
    <location>
        <begin position="63"/>
        <end position="72"/>
    </location>
</feature>
<feature type="compositionally biased region" description="Basic and acidic residues" evidence="1">
    <location>
        <begin position="26"/>
        <end position="39"/>
    </location>
</feature>
<sequence>MLCRIREMIAMVSTATRTSLRKRKPVERLTMDAEDDGPKREKKRTRTMTTTQAAKTKAVTVKVEPRAMKPSDDVPSTTAKKPKTTKAKAELAKAQPSGKSSATSSNKKGPNTIAKTTKGKTTKKMEKSGVALPDDVWGAIAQFVCEDVDEDKLYSTHRKTGEKVDKRKVVYKRRLDTLFAMRGTNKQLCRVMSSDFGEEIFQLAFENFCEVSDATHGIDNAPPTMLWRHKAFFLTGLGCQSCDAHPTTRKPNWVFGVRMCKDCLQKHTVIHQELEDESWTKSATYEELTKGLPHDEVQGWSQFYRSPYTMIRFWKQSVTNRKALLSRAKTPSERERICAPPAPKQDKQLLEKKAREKRTEALKAELDLIGCELRADSKLSELFIEGFPKSLRLRKKWTAKNVAKRMAQMKYLHEYCREFQETIQDWREEINDMFDEYGHGYGNYTYEVTGFHRFGAAVRDLADTWTRFPKQWPWLVQPTT</sequence>
<accession>A0A1Y5IEQ4</accession>
<feature type="compositionally biased region" description="Low complexity" evidence="1">
    <location>
        <begin position="47"/>
        <end position="62"/>
    </location>
</feature>
<name>A0A1Y5IEQ4_OSTTA</name>
<gene>
    <name evidence="2" type="ORF">BE221DRAFT_190407</name>
</gene>
<dbReference type="EMBL" id="KZ155776">
    <property type="protein sequence ID" value="OUS48050.1"/>
    <property type="molecule type" value="Genomic_DNA"/>
</dbReference>
<evidence type="ECO:0000256" key="1">
    <source>
        <dbReference type="SAM" id="MobiDB-lite"/>
    </source>
</evidence>
<proteinExistence type="predicted"/>